<feature type="region of interest" description="Disordered" evidence="1">
    <location>
        <begin position="1"/>
        <end position="129"/>
    </location>
</feature>
<organism evidence="2 3">
    <name type="scientific">Pseudozyma flocculosa</name>
    <dbReference type="NCBI Taxonomy" id="84751"/>
    <lineage>
        <taxon>Eukaryota</taxon>
        <taxon>Fungi</taxon>
        <taxon>Dikarya</taxon>
        <taxon>Basidiomycota</taxon>
        <taxon>Ustilaginomycotina</taxon>
        <taxon>Ustilaginomycetes</taxon>
        <taxon>Ustilaginales</taxon>
        <taxon>Ustilaginaceae</taxon>
        <taxon>Pseudozyma</taxon>
    </lineage>
</organism>
<protein>
    <submittedName>
        <fullName evidence="2">Uncharacterized protein</fullName>
    </submittedName>
</protein>
<feature type="compositionally biased region" description="Low complexity" evidence="1">
    <location>
        <begin position="94"/>
        <end position="105"/>
    </location>
</feature>
<evidence type="ECO:0000313" key="2">
    <source>
        <dbReference type="EMBL" id="SPO39627.1"/>
    </source>
</evidence>
<accession>A0A5C3F7E4</accession>
<evidence type="ECO:0000256" key="1">
    <source>
        <dbReference type="SAM" id="MobiDB-lite"/>
    </source>
</evidence>
<dbReference type="Proteomes" id="UP000323386">
    <property type="component" value="Unassembled WGS sequence"/>
</dbReference>
<feature type="compositionally biased region" description="Basic and acidic residues" evidence="1">
    <location>
        <begin position="67"/>
        <end position="83"/>
    </location>
</feature>
<reference evidence="2 3" key="1">
    <citation type="submission" date="2018-03" db="EMBL/GenBank/DDBJ databases">
        <authorList>
            <person name="Guldener U."/>
        </authorList>
    </citation>
    <scope>NUCLEOTIDE SEQUENCE [LARGE SCALE GENOMIC DNA]</scope>
    <source>
        <strain evidence="2 3">DAOM196992</strain>
    </source>
</reference>
<name>A0A5C3F7E4_9BASI</name>
<proteinExistence type="predicted"/>
<keyword evidence="3" id="KW-1185">Reference proteome</keyword>
<dbReference type="AlphaFoldDB" id="A0A5C3F7E4"/>
<sequence length="151" mass="15598">MAPNPPGCVGRAHHDQPESGAEGCSDGKPKSCAAMPGVKPGRASRAATREERQAGDGDGEMPAAKRVRSERQTSGRSSKRDQGVARPVQNRLQPSAHAAPAAHSAIETAGMGPSFSLAGQRQWGPPASAAGRQVIGVAFQGADLRRFPLSL</sequence>
<dbReference type="EMBL" id="OOIP01000015">
    <property type="protein sequence ID" value="SPO39627.1"/>
    <property type="molecule type" value="Genomic_DNA"/>
</dbReference>
<evidence type="ECO:0000313" key="3">
    <source>
        <dbReference type="Proteomes" id="UP000323386"/>
    </source>
</evidence>
<gene>
    <name evidence="2" type="ORF">PSFLO_05108</name>
</gene>